<sequence length="409" mass="47005">MPVRRIPLEMLVLVFAHVDDLKALVSCARTCRFFYKAATPLIFREIKVKQLYKGGEVGWYFESYSPFATLSPHLRVHVRSVRHIVIPFGFSFEMSRATRNWQPTGAPWVDFISLLPNMTSYSLDARRIGDSSFMAVVNVLLQRPNLTEVRWAVRTIPGNFDQAPLLRLHRQLRVLSITNLLSSHVNLDMYIENLPRLEVLRLVEPSPTQITSWGNPTLKELTCRDHTWPAGECLTVLQEFPNLKRLNITYRPKVTGETIYTSLGLRHLRHLTVWYDDEIRDRTRFMDLKEWILRVAPPHTPLESLTLVRKNLLIGMPASRATFSSGHFVDMLTAYPLLNSLEVPSHYVLTRDEAAAVAKACPYLQCIAFSVYNESDVVGDSSRDRRRTPGHLTQPGVTFQPLQLLERNR</sequence>
<reference evidence="1" key="1">
    <citation type="submission" date="2021-03" db="EMBL/GenBank/DDBJ databases">
        <authorList>
            <consortium name="DOE Joint Genome Institute"/>
            <person name="Ahrendt S."/>
            <person name="Looney B.P."/>
            <person name="Miyauchi S."/>
            <person name="Morin E."/>
            <person name="Drula E."/>
            <person name="Courty P.E."/>
            <person name="Chicoki N."/>
            <person name="Fauchery L."/>
            <person name="Kohler A."/>
            <person name="Kuo A."/>
            <person name="Labutti K."/>
            <person name="Pangilinan J."/>
            <person name="Lipzen A."/>
            <person name="Riley R."/>
            <person name="Andreopoulos W."/>
            <person name="He G."/>
            <person name="Johnson J."/>
            <person name="Barry K.W."/>
            <person name="Grigoriev I.V."/>
            <person name="Nagy L."/>
            <person name="Hibbett D."/>
            <person name="Henrissat B."/>
            <person name="Matheny P.B."/>
            <person name="Labbe J."/>
            <person name="Martin F."/>
        </authorList>
    </citation>
    <scope>NUCLEOTIDE SEQUENCE</scope>
    <source>
        <strain evidence="1">HHB10654</strain>
    </source>
</reference>
<gene>
    <name evidence="1" type="ORF">BV25DRAFT_1902177</name>
</gene>
<protein>
    <submittedName>
        <fullName evidence="1">Uncharacterized protein</fullName>
    </submittedName>
</protein>
<comment type="caution">
    <text evidence="1">The sequence shown here is derived from an EMBL/GenBank/DDBJ whole genome shotgun (WGS) entry which is preliminary data.</text>
</comment>
<organism evidence="1 2">
    <name type="scientific">Artomyces pyxidatus</name>
    <dbReference type="NCBI Taxonomy" id="48021"/>
    <lineage>
        <taxon>Eukaryota</taxon>
        <taxon>Fungi</taxon>
        <taxon>Dikarya</taxon>
        <taxon>Basidiomycota</taxon>
        <taxon>Agaricomycotina</taxon>
        <taxon>Agaricomycetes</taxon>
        <taxon>Russulales</taxon>
        <taxon>Auriscalpiaceae</taxon>
        <taxon>Artomyces</taxon>
    </lineage>
</organism>
<name>A0ACB8SRY2_9AGAM</name>
<proteinExistence type="predicted"/>
<accession>A0ACB8SRY2</accession>
<evidence type="ECO:0000313" key="1">
    <source>
        <dbReference type="EMBL" id="KAI0058476.1"/>
    </source>
</evidence>
<dbReference type="Proteomes" id="UP000814140">
    <property type="component" value="Unassembled WGS sequence"/>
</dbReference>
<evidence type="ECO:0000313" key="2">
    <source>
        <dbReference type="Proteomes" id="UP000814140"/>
    </source>
</evidence>
<dbReference type="EMBL" id="MU277235">
    <property type="protein sequence ID" value="KAI0058476.1"/>
    <property type="molecule type" value="Genomic_DNA"/>
</dbReference>
<reference evidence="1" key="2">
    <citation type="journal article" date="2022" name="New Phytol.">
        <title>Evolutionary transition to the ectomycorrhizal habit in the genomes of a hyperdiverse lineage of mushroom-forming fungi.</title>
        <authorList>
            <person name="Looney B."/>
            <person name="Miyauchi S."/>
            <person name="Morin E."/>
            <person name="Drula E."/>
            <person name="Courty P.E."/>
            <person name="Kohler A."/>
            <person name="Kuo A."/>
            <person name="LaButti K."/>
            <person name="Pangilinan J."/>
            <person name="Lipzen A."/>
            <person name="Riley R."/>
            <person name="Andreopoulos W."/>
            <person name="He G."/>
            <person name="Johnson J."/>
            <person name="Nolan M."/>
            <person name="Tritt A."/>
            <person name="Barry K.W."/>
            <person name="Grigoriev I.V."/>
            <person name="Nagy L.G."/>
            <person name="Hibbett D."/>
            <person name="Henrissat B."/>
            <person name="Matheny P.B."/>
            <person name="Labbe J."/>
            <person name="Martin F.M."/>
        </authorList>
    </citation>
    <scope>NUCLEOTIDE SEQUENCE</scope>
    <source>
        <strain evidence="1">HHB10654</strain>
    </source>
</reference>
<keyword evidence="2" id="KW-1185">Reference proteome</keyword>